<evidence type="ECO:0008006" key="4">
    <source>
        <dbReference type="Google" id="ProtNLM"/>
    </source>
</evidence>
<sequence>MSDVCMYELEDIVCTDQYQCDDHVVPSTDKRLCHGERYVESDVGDLPVVRKISLEKAELANLTIIHQRSNMLENEACSNKYFSGLPSCKSESIDESSSLESDVTKTSNHCFISNLQSTRREICDKSAKVSNSFDYQMDCISEADNDLSFLGNNQDIKLSNDLLHYSWSDIGNFDDVDRMFRSYDSTFGQGTSHEDNLGWFSLSNATGVSEETFKFNSKFSCPDSSSLSRQENEDMQSPSIMYRGSSRSSVRDEYGPFDAPSSNGSSYSGSKNNNNNFVPTALINERNMQSKNQNQSDISETDQYLENSPIFYIGNDAESGHQETEALDSQFFCYMQDDTPYMISDYNCQPEQPPLHLPLTAVKSENTSPTSLSLKDSYPLDQMQSTEGFEGSSLQLISSATDIQQRGFQASESMNPENVDLTVQASMGGRTTKKEVPYSGESHIDGEVNSGVSFDIGSSAQYSSTSSGLDDISIEATSFRQLQNAMQRLDLRTKLCIRDSLYRLAQSAEQRNQYVNMNGVSTDDRDSMSADQGNKFTSFMDIETETNPIDRSIAHLLFHRPADSSVLAGHDSSFDSPPPIHGLSRNSPVVATGSVKREETAAESDRNVADN</sequence>
<feature type="compositionally biased region" description="Low complexity" evidence="1">
    <location>
        <begin position="261"/>
        <end position="276"/>
    </location>
</feature>
<feature type="region of interest" description="Disordered" evidence="1">
    <location>
        <begin position="569"/>
        <end position="611"/>
    </location>
</feature>
<feature type="compositionally biased region" description="Basic and acidic residues" evidence="1">
    <location>
        <begin position="595"/>
        <end position="611"/>
    </location>
</feature>
<evidence type="ECO:0000313" key="3">
    <source>
        <dbReference type="Proteomes" id="UP001454036"/>
    </source>
</evidence>
<comment type="caution">
    <text evidence="2">The sequence shown here is derived from an EMBL/GenBank/DDBJ whole genome shotgun (WGS) entry which is preliminary data.</text>
</comment>
<dbReference type="PANTHER" id="PTHR33334:SF8">
    <property type="entry name" value="PROTEIN LNK1"/>
    <property type="match status" value="1"/>
</dbReference>
<accession>A0AAV3PL10</accession>
<name>A0AAV3PL10_LITER</name>
<feature type="region of interest" description="Disordered" evidence="1">
    <location>
        <begin position="219"/>
        <end position="278"/>
    </location>
</feature>
<proteinExistence type="predicted"/>
<gene>
    <name evidence="2" type="ORF">LIER_37476</name>
</gene>
<dbReference type="PANTHER" id="PTHR33334">
    <property type="entry name" value="PROTEIN LNK1"/>
    <property type="match status" value="1"/>
</dbReference>
<evidence type="ECO:0000256" key="1">
    <source>
        <dbReference type="SAM" id="MobiDB-lite"/>
    </source>
</evidence>
<dbReference type="AlphaFoldDB" id="A0AAV3PL10"/>
<protein>
    <recommendedName>
        <fullName evidence="4">Protein LNK1</fullName>
    </recommendedName>
</protein>
<dbReference type="GO" id="GO:0006355">
    <property type="term" value="P:regulation of DNA-templated transcription"/>
    <property type="evidence" value="ECO:0007669"/>
    <property type="project" value="InterPro"/>
</dbReference>
<reference evidence="2 3" key="1">
    <citation type="submission" date="2024-01" db="EMBL/GenBank/DDBJ databases">
        <title>The complete chloroplast genome sequence of Lithospermum erythrorhizon: insights into the phylogenetic relationship among Boraginaceae species and the maternal lineages of purple gromwells.</title>
        <authorList>
            <person name="Okada T."/>
            <person name="Watanabe K."/>
        </authorList>
    </citation>
    <scope>NUCLEOTIDE SEQUENCE [LARGE SCALE GENOMIC DNA]</scope>
</reference>
<feature type="compositionally biased region" description="Polar residues" evidence="1">
    <location>
        <begin position="219"/>
        <end position="239"/>
    </location>
</feature>
<dbReference type="EMBL" id="BAABME010018043">
    <property type="protein sequence ID" value="GAA0152365.1"/>
    <property type="molecule type" value="Genomic_DNA"/>
</dbReference>
<evidence type="ECO:0000313" key="2">
    <source>
        <dbReference type="EMBL" id="GAA0152365.1"/>
    </source>
</evidence>
<dbReference type="InterPro" id="IPR039928">
    <property type="entry name" value="LNK"/>
</dbReference>
<organism evidence="2 3">
    <name type="scientific">Lithospermum erythrorhizon</name>
    <name type="common">Purple gromwell</name>
    <name type="synonym">Lithospermum officinale var. erythrorhizon</name>
    <dbReference type="NCBI Taxonomy" id="34254"/>
    <lineage>
        <taxon>Eukaryota</taxon>
        <taxon>Viridiplantae</taxon>
        <taxon>Streptophyta</taxon>
        <taxon>Embryophyta</taxon>
        <taxon>Tracheophyta</taxon>
        <taxon>Spermatophyta</taxon>
        <taxon>Magnoliopsida</taxon>
        <taxon>eudicotyledons</taxon>
        <taxon>Gunneridae</taxon>
        <taxon>Pentapetalae</taxon>
        <taxon>asterids</taxon>
        <taxon>lamiids</taxon>
        <taxon>Boraginales</taxon>
        <taxon>Boraginaceae</taxon>
        <taxon>Boraginoideae</taxon>
        <taxon>Lithospermeae</taxon>
        <taxon>Lithospermum</taxon>
    </lineage>
</organism>
<dbReference type="GO" id="GO:0007623">
    <property type="term" value="P:circadian rhythm"/>
    <property type="evidence" value="ECO:0007669"/>
    <property type="project" value="InterPro"/>
</dbReference>
<keyword evidence="3" id="KW-1185">Reference proteome</keyword>
<dbReference type="Proteomes" id="UP001454036">
    <property type="component" value="Unassembled WGS sequence"/>
</dbReference>